<comment type="caution">
    <text evidence="2">The sequence shown here is derived from an EMBL/GenBank/DDBJ whole genome shotgun (WGS) entry which is preliminary data.</text>
</comment>
<feature type="chain" id="PRO_5043867119" evidence="1">
    <location>
        <begin position="25"/>
        <end position="62"/>
    </location>
</feature>
<evidence type="ECO:0000313" key="3">
    <source>
        <dbReference type="Proteomes" id="UP001443914"/>
    </source>
</evidence>
<organism evidence="2 3">
    <name type="scientific">Saponaria officinalis</name>
    <name type="common">Common soapwort</name>
    <name type="synonym">Lychnis saponaria</name>
    <dbReference type="NCBI Taxonomy" id="3572"/>
    <lineage>
        <taxon>Eukaryota</taxon>
        <taxon>Viridiplantae</taxon>
        <taxon>Streptophyta</taxon>
        <taxon>Embryophyta</taxon>
        <taxon>Tracheophyta</taxon>
        <taxon>Spermatophyta</taxon>
        <taxon>Magnoliopsida</taxon>
        <taxon>eudicotyledons</taxon>
        <taxon>Gunneridae</taxon>
        <taxon>Pentapetalae</taxon>
        <taxon>Caryophyllales</taxon>
        <taxon>Caryophyllaceae</taxon>
        <taxon>Caryophylleae</taxon>
        <taxon>Saponaria</taxon>
    </lineage>
</organism>
<evidence type="ECO:0000256" key="1">
    <source>
        <dbReference type="SAM" id="SignalP"/>
    </source>
</evidence>
<protein>
    <submittedName>
        <fullName evidence="2">Uncharacterized protein</fullName>
    </submittedName>
</protein>
<gene>
    <name evidence="2" type="ORF">RND81_11G234300</name>
</gene>
<keyword evidence="3" id="KW-1185">Reference proteome</keyword>
<dbReference type="Proteomes" id="UP001443914">
    <property type="component" value="Unassembled WGS sequence"/>
</dbReference>
<evidence type="ECO:0000313" key="2">
    <source>
        <dbReference type="EMBL" id="KAK9678808.1"/>
    </source>
</evidence>
<keyword evidence="1" id="KW-0732">Signal</keyword>
<accession>A0AAW1HQK1</accession>
<dbReference type="EMBL" id="JBDFQZ010000011">
    <property type="protein sequence ID" value="KAK9678808.1"/>
    <property type="molecule type" value="Genomic_DNA"/>
</dbReference>
<reference evidence="2" key="1">
    <citation type="submission" date="2024-03" db="EMBL/GenBank/DDBJ databases">
        <title>WGS assembly of Saponaria officinalis var. Norfolk2.</title>
        <authorList>
            <person name="Jenkins J."/>
            <person name="Shu S."/>
            <person name="Grimwood J."/>
            <person name="Barry K."/>
            <person name="Goodstein D."/>
            <person name="Schmutz J."/>
            <person name="Leebens-Mack J."/>
            <person name="Osbourn A."/>
        </authorList>
    </citation>
    <scope>NUCLEOTIDE SEQUENCE [LARGE SCALE GENOMIC DNA]</scope>
    <source>
        <strain evidence="2">JIC</strain>
    </source>
</reference>
<proteinExistence type="predicted"/>
<name>A0AAW1HQK1_SAPOF</name>
<sequence>MVSTFSQMVLLGIMYLLICHECNGYGLTGTYLSWMMSLRTLWNMLEVMECFHHLFMGLDSRL</sequence>
<dbReference type="AlphaFoldDB" id="A0AAW1HQK1"/>
<feature type="signal peptide" evidence="1">
    <location>
        <begin position="1"/>
        <end position="24"/>
    </location>
</feature>